<dbReference type="RefSeq" id="WP_309532219.1">
    <property type="nucleotide sequence ID" value="NZ_CP133721.1"/>
</dbReference>
<feature type="transmembrane region" description="Helical" evidence="5">
    <location>
        <begin position="429"/>
        <end position="446"/>
    </location>
</feature>
<proteinExistence type="predicted"/>
<evidence type="ECO:0000313" key="8">
    <source>
        <dbReference type="Proteomes" id="UP001180481"/>
    </source>
</evidence>
<evidence type="ECO:0000256" key="3">
    <source>
        <dbReference type="ARBA" id="ARBA00022989"/>
    </source>
</evidence>
<feature type="transmembrane region" description="Helical" evidence="5">
    <location>
        <begin position="404"/>
        <end position="424"/>
    </location>
</feature>
<keyword evidence="3 5" id="KW-1133">Transmembrane helix</keyword>
<dbReference type="Proteomes" id="UP001180481">
    <property type="component" value="Chromosome"/>
</dbReference>
<sequence>MQLIYNYLNKLWNDLKIENSFQGNYFFGFLFFITIPLPLAFNNIALVLWAIFSVLSLRKNTVYINGYLLIPILLFLWMAGSFFWSIDPIATRKAIPKEIVLLIVPLNFMCYSKEVLASKVTIWLKYYSHFMVFYALFFLLRAVLRYVLLQESSFFYYHGENNVDSGLVPKLLNAIHVSVFIAVAFFWFLYQPKKSKTTLIALGVLFLFLVLLSSKNILLITVLLTLFYIFYFSKTANKMRLRNSIIFVIIILTSMFYGKIKQRFDVEFQSNTNKSLSHDVINQAPQGVHFVSIYEAWNNKSFTPNDYFPGTAFRVYQIRVFLELIKEEPVFFTGFGLNASFKKLEEKAIAYNLYQGTGKEDGYQNKNFHNQYVQNFAELGLIGFVLLLSLLGIMLYKSFVKENFLQISFTILMISVFLTESFLWRQRGVAFFTFIFCLLITIKTPVKTLKES</sequence>
<keyword evidence="2 5" id="KW-0812">Transmembrane</keyword>
<evidence type="ECO:0000259" key="6">
    <source>
        <dbReference type="Pfam" id="PF04932"/>
    </source>
</evidence>
<gene>
    <name evidence="7" type="ORF">RF683_00130</name>
</gene>
<accession>A0ABY9R9H2</accession>
<feature type="transmembrane region" description="Helical" evidence="5">
    <location>
        <begin position="243"/>
        <end position="260"/>
    </location>
</feature>
<feature type="transmembrane region" description="Helical" evidence="5">
    <location>
        <begin position="128"/>
        <end position="148"/>
    </location>
</feature>
<evidence type="ECO:0000256" key="5">
    <source>
        <dbReference type="SAM" id="Phobius"/>
    </source>
</evidence>
<dbReference type="EMBL" id="CP133721">
    <property type="protein sequence ID" value="WMW77886.1"/>
    <property type="molecule type" value="Genomic_DNA"/>
</dbReference>
<keyword evidence="4 5" id="KW-0472">Membrane</keyword>
<dbReference type="Pfam" id="PF04932">
    <property type="entry name" value="Wzy_C"/>
    <property type="match status" value="1"/>
</dbReference>
<organism evidence="7 8">
    <name type="scientific">Flavobacterium nakdongensis</name>
    <dbReference type="NCBI Taxonomy" id="3073563"/>
    <lineage>
        <taxon>Bacteria</taxon>
        <taxon>Pseudomonadati</taxon>
        <taxon>Bacteroidota</taxon>
        <taxon>Flavobacteriia</taxon>
        <taxon>Flavobacteriales</taxon>
        <taxon>Flavobacteriaceae</taxon>
        <taxon>Flavobacterium</taxon>
    </lineage>
</organism>
<feature type="transmembrane region" description="Helical" evidence="5">
    <location>
        <begin position="376"/>
        <end position="398"/>
    </location>
</feature>
<feature type="transmembrane region" description="Helical" evidence="5">
    <location>
        <begin position="25"/>
        <end position="52"/>
    </location>
</feature>
<keyword evidence="8" id="KW-1185">Reference proteome</keyword>
<evidence type="ECO:0000256" key="1">
    <source>
        <dbReference type="ARBA" id="ARBA00004141"/>
    </source>
</evidence>
<keyword evidence="7" id="KW-0436">Ligase</keyword>
<feature type="domain" description="O-antigen ligase-related" evidence="6">
    <location>
        <begin position="203"/>
        <end position="388"/>
    </location>
</feature>
<reference evidence="7" key="1">
    <citation type="submission" date="2023-09" db="EMBL/GenBank/DDBJ databases">
        <title>Flavobacterium sp. 20NA77.7 isolated from freshwater.</title>
        <authorList>
            <person name="Le V."/>
            <person name="Ko S.-R."/>
            <person name="Ahn C.-Y."/>
            <person name="Oh H.-M."/>
        </authorList>
    </citation>
    <scope>NUCLEOTIDE SEQUENCE</scope>
    <source>
        <strain evidence="7">20NA77.7</strain>
    </source>
</reference>
<comment type="subcellular location">
    <subcellularLocation>
        <location evidence="1">Membrane</location>
        <topology evidence="1">Multi-pass membrane protein</topology>
    </subcellularLocation>
</comment>
<evidence type="ECO:0000256" key="2">
    <source>
        <dbReference type="ARBA" id="ARBA00022692"/>
    </source>
</evidence>
<evidence type="ECO:0000313" key="7">
    <source>
        <dbReference type="EMBL" id="WMW77886.1"/>
    </source>
</evidence>
<protein>
    <submittedName>
        <fullName evidence="7">O-antigen ligase family protein</fullName>
    </submittedName>
</protein>
<feature type="transmembrane region" description="Helical" evidence="5">
    <location>
        <begin position="64"/>
        <end position="86"/>
    </location>
</feature>
<feature type="transmembrane region" description="Helical" evidence="5">
    <location>
        <begin position="171"/>
        <end position="190"/>
    </location>
</feature>
<evidence type="ECO:0000256" key="4">
    <source>
        <dbReference type="ARBA" id="ARBA00023136"/>
    </source>
</evidence>
<dbReference type="InterPro" id="IPR007016">
    <property type="entry name" value="O-antigen_ligase-rel_domated"/>
</dbReference>
<name>A0ABY9R9H2_9FLAO</name>
<feature type="transmembrane region" description="Helical" evidence="5">
    <location>
        <begin position="202"/>
        <end position="231"/>
    </location>
</feature>
<dbReference type="GO" id="GO:0016874">
    <property type="term" value="F:ligase activity"/>
    <property type="evidence" value="ECO:0007669"/>
    <property type="project" value="UniProtKB-KW"/>
</dbReference>